<sequence>MNNSDSRLQSSKENNTNSNECQEANYGEIVNNDISPDNNCQSLHDEELYPKLRSYNSEESDIDVTGSVSTISLLQDVTKSRKNERQNYGVEREKYPVNVVNVKLQAKKQKKQEKKTFVYVVQKGNFFEVISHDPDAVIMYK</sequence>
<feature type="region of interest" description="Disordered" evidence="1">
    <location>
        <begin position="1"/>
        <end position="24"/>
    </location>
</feature>
<organism evidence="2 3">
    <name type="scientific">Trichonephila clavata</name>
    <name type="common">Joro spider</name>
    <name type="synonym">Nephila clavata</name>
    <dbReference type="NCBI Taxonomy" id="2740835"/>
    <lineage>
        <taxon>Eukaryota</taxon>
        <taxon>Metazoa</taxon>
        <taxon>Ecdysozoa</taxon>
        <taxon>Arthropoda</taxon>
        <taxon>Chelicerata</taxon>
        <taxon>Arachnida</taxon>
        <taxon>Araneae</taxon>
        <taxon>Araneomorphae</taxon>
        <taxon>Entelegynae</taxon>
        <taxon>Araneoidea</taxon>
        <taxon>Nephilidae</taxon>
        <taxon>Trichonephila</taxon>
    </lineage>
</organism>
<protein>
    <submittedName>
        <fullName evidence="2">Uncharacterized protein</fullName>
    </submittedName>
</protein>
<evidence type="ECO:0000256" key="1">
    <source>
        <dbReference type="SAM" id="MobiDB-lite"/>
    </source>
</evidence>
<feature type="compositionally biased region" description="Polar residues" evidence="1">
    <location>
        <begin position="1"/>
        <end position="22"/>
    </location>
</feature>
<accession>A0A8X6KHL5</accession>
<reference evidence="2" key="1">
    <citation type="submission" date="2020-07" db="EMBL/GenBank/DDBJ databases">
        <title>Multicomponent nature underlies the extraordinary mechanical properties of spider dragline silk.</title>
        <authorList>
            <person name="Kono N."/>
            <person name="Nakamura H."/>
            <person name="Mori M."/>
            <person name="Yoshida Y."/>
            <person name="Ohtoshi R."/>
            <person name="Malay A.D."/>
            <person name="Moran D.A.P."/>
            <person name="Tomita M."/>
            <person name="Numata K."/>
            <person name="Arakawa K."/>
        </authorList>
    </citation>
    <scope>NUCLEOTIDE SEQUENCE</scope>
</reference>
<evidence type="ECO:0000313" key="3">
    <source>
        <dbReference type="Proteomes" id="UP000887116"/>
    </source>
</evidence>
<name>A0A8X6KHL5_TRICU</name>
<dbReference type="Proteomes" id="UP000887116">
    <property type="component" value="Unassembled WGS sequence"/>
</dbReference>
<dbReference type="OrthoDB" id="6434118at2759"/>
<gene>
    <name evidence="2" type="ORF">TNCT_207391</name>
</gene>
<comment type="caution">
    <text evidence="2">The sequence shown here is derived from an EMBL/GenBank/DDBJ whole genome shotgun (WGS) entry which is preliminary data.</text>
</comment>
<proteinExistence type="predicted"/>
<dbReference type="AlphaFoldDB" id="A0A8X6KHL5"/>
<dbReference type="EMBL" id="BMAO01011407">
    <property type="protein sequence ID" value="GFQ73396.1"/>
    <property type="molecule type" value="Genomic_DNA"/>
</dbReference>
<evidence type="ECO:0000313" key="2">
    <source>
        <dbReference type="EMBL" id="GFQ73396.1"/>
    </source>
</evidence>
<keyword evidence="3" id="KW-1185">Reference proteome</keyword>